<proteinExistence type="predicted"/>
<comment type="caution">
    <text evidence="2">The sequence shown here is derived from an EMBL/GenBank/DDBJ whole genome shotgun (WGS) entry which is preliminary data.</text>
</comment>
<dbReference type="Proteomes" id="UP000178370">
    <property type="component" value="Unassembled WGS sequence"/>
</dbReference>
<evidence type="ECO:0000313" key="2">
    <source>
        <dbReference type="EMBL" id="OGG50871.1"/>
    </source>
</evidence>
<dbReference type="STRING" id="1798482.A2763_00865"/>
<sequence>MSKATRGQALSAPRKRARQRANNDWKAAEAAKLGMTVQQFETHCCQITENMGVPRRVVTVGTYNYEPVRRETAYANW</sequence>
<reference evidence="2 3" key="1">
    <citation type="journal article" date="2016" name="Nat. Commun.">
        <title>Thousands of microbial genomes shed light on interconnected biogeochemical processes in an aquifer system.</title>
        <authorList>
            <person name="Anantharaman K."/>
            <person name="Brown C.T."/>
            <person name="Hug L.A."/>
            <person name="Sharon I."/>
            <person name="Castelle C.J."/>
            <person name="Probst A.J."/>
            <person name="Thomas B.C."/>
            <person name="Singh A."/>
            <person name="Wilkins M.J."/>
            <person name="Karaoz U."/>
            <person name="Brodie E.L."/>
            <person name="Williams K.H."/>
            <person name="Hubbard S.S."/>
            <person name="Banfield J.F."/>
        </authorList>
    </citation>
    <scope>NUCLEOTIDE SEQUENCE [LARGE SCALE GENOMIC DNA]</scope>
</reference>
<protein>
    <submittedName>
        <fullName evidence="2">Uncharacterized protein</fullName>
    </submittedName>
</protein>
<evidence type="ECO:0000313" key="3">
    <source>
        <dbReference type="Proteomes" id="UP000178370"/>
    </source>
</evidence>
<dbReference type="AlphaFoldDB" id="A0A1F6CPD5"/>
<dbReference type="EMBL" id="MFKV01000006">
    <property type="protein sequence ID" value="OGG50871.1"/>
    <property type="molecule type" value="Genomic_DNA"/>
</dbReference>
<name>A0A1F6CPD5_9BACT</name>
<feature type="region of interest" description="Disordered" evidence="1">
    <location>
        <begin position="1"/>
        <end position="22"/>
    </location>
</feature>
<organism evidence="2 3">
    <name type="scientific">Candidatus Kaiserbacteria bacterium RIFCSPHIGHO2_01_FULL_54_36</name>
    <dbReference type="NCBI Taxonomy" id="1798482"/>
    <lineage>
        <taxon>Bacteria</taxon>
        <taxon>Candidatus Kaiseribacteriota</taxon>
    </lineage>
</organism>
<gene>
    <name evidence="2" type="ORF">A2763_00865</name>
</gene>
<accession>A0A1F6CPD5</accession>
<evidence type="ECO:0000256" key="1">
    <source>
        <dbReference type="SAM" id="MobiDB-lite"/>
    </source>
</evidence>